<evidence type="ECO:0000313" key="2">
    <source>
        <dbReference type="Proteomes" id="UP000551501"/>
    </source>
</evidence>
<dbReference type="EMBL" id="JACIFP010000002">
    <property type="protein sequence ID" value="MBB4138089.1"/>
    <property type="molecule type" value="Genomic_DNA"/>
</dbReference>
<evidence type="ECO:0000313" key="1">
    <source>
        <dbReference type="EMBL" id="MBB4138089.1"/>
    </source>
</evidence>
<dbReference type="RefSeq" id="WP_183373336.1">
    <property type="nucleotide sequence ID" value="NZ_BAABHL010000166.1"/>
</dbReference>
<keyword evidence="2" id="KW-1185">Reference proteome</keyword>
<dbReference type="Proteomes" id="UP000551501">
    <property type="component" value="Unassembled WGS sequence"/>
</dbReference>
<dbReference type="AlphaFoldDB" id="A0A840F910"/>
<sequence>MNLSDALNFTTVSTPVDIIRELVRVSDAMLIELTDLGAAAPSAADLRRVIQKLTAVYATEVLERVGGPGVSIPPAIEVPFRPHLTSPLSDDQEIRREQLYRRWLAGARLTGQDQHYIPDFEARWRAKRRDIMLRSTF</sequence>
<name>A0A840F910_9ACTN</name>
<proteinExistence type="predicted"/>
<organism evidence="1 2">
    <name type="scientific">Gordonia humi</name>
    <dbReference type="NCBI Taxonomy" id="686429"/>
    <lineage>
        <taxon>Bacteria</taxon>
        <taxon>Bacillati</taxon>
        <taxon>Actinomycetota</taxon>
        <taxon>Actinomycetes</taxon>
        <taxon>Mycobacteriales</taxon>
        <taxon>Gordoniaceae</taxon>
        <taxon>Gordonia</taxon>
    </lineage>
</organism>
<accession>A0A840F910</accession>
<comment type="caution">
    <text evidence="1">The sequence shown here is derived from an EMBL/GenBank/DDBJ whole genome shotgun (WGS) entry which is preliminary data.</text>
</comment>
<gene>
    <name evidence="1" type="ORF">BKA16_004714</name>
</gene>
<protein>
    <submittedName>
        <fullName evidence="1">Uncharacterized protein</fullName>
    </submittedName>
</protein>
<reference evidence="1 2" key="1">
    <citation type="submission" date="2020-08" db="EMBL/GenBank/DDBJ databases">
        <title>Sequencing the genomes of 1000 actinobacteria strains.</title>
        <authorList>
            <person name="Klenk H.-P."/>
        </authorList>
    </citation>
    <scope>NUCLEOTIDE SEQUENCE [LARGE SCALE GENOMIC DNA]</scope>
    <source>
        <strain evidence="1 2">DSM 45298</strain>
    </source>
</reference>